<dbReference type="AlphaFoldDB" id="A0A9W6XAG9"/>
<proteinExistence type="predicted"/>
<feature type="domain" description="Reverse transcriptase" evidence="1">
    <location>
        <begin position="1"/>
        <end position="180"/>
    </location>
</feature>
<dbReference type="Pfam" id="PF00078">
    <property type="entry name" value="RVT_1"/>
    <property type="match status" value="1"/>
</dbReference>
<dbReference type="Proteomes" id="UP001165083">
    <property type="component" value="Unassembled WGS sequence"/>
</dbReference>
<dbReference type="InterPro" id="IPR000477">
    <property type="entry name" value="RT_dom"/>
</dbReference>
<dbReference type="OrthoDB" id="121889at2759"/>
<evidence type="ECO:0000313" key="2">
    <source>
        <dbReference type="EMBL" id="GMF34845.1"/>
    </source>
</evidence>
<gene>
    <name evidence="2" type="ORF">Plil01_001483400</name>
</gene>
<evidence type="ECO:0000259" key="1">
    <source>
        <dbReference type="PROSITE" id="PS50878"/>
    </source>
</evidence>
<evidence type="ECO:0000313" key="3">
    <source>
        <dbReference type="Proteomes" id="UP001165083"/>
    </source>
</evidence>
<dbReference type="EMBL" id="BSXW01001220">
    <property type="protein sequence ID" value="GMF34845.1"/>
    <property type="molecule type" value="Genomic_DNA"/>
</dbReference>
<protein>
    <submittedName>
        <fullName evidence="2">Unnamed protein product</fullName>
    </submittedName>
</protein>
<keyword evidence="3" id="KW-1185">Reference proteome</keyword>
<accession>A0A9W6XAG9</accession>
<name>A0A9W6XAG9_9STRA</name>
<dbReference type="PROSITE" id="PS50878">
    <property type="entry name" value="RT_POL"/>
    <property type="match status" value="1"/>
</dbReference>
<sequence length="701" mass="78832">MYPDACAVLIDFAKAFDSVLWPALDMILTHFGFGPTFRAWIKTFYYQTSVSILLNNSPGEPFVLGAGVRHGDPLSPGLFVVFIEPMLNYLRKHFAPKGLLVRPSQTPHLVMTFADDCTGLLRDIADAKTFIRLVQDFSDAAGIRLNMKKTCVMPFTHHVSRAKLVMLRTTSALHVLGITDTTKLLGILQGASITPRERIAAVIRKLPNRCAIWKYWARTLKGKVVLLQTIILPLLWYTASVICVPPDVLRTVDIIIRKFVHSKDTDQDDAAPGKCFSNWIYTKVDKGGLGLTPAKEFIQAMHLKCLQDAIAATVQTVLAYNTPALGRSSRYLRPSRLEGPRPDHAILALLHPADFVRPASRTGLVSDTLKRFNLITPLVKPTYESCRPPIIEAAYHNWRFENQPVVNMANRDFVKLVLKAHKKSALPQLPLEQLGLTNFIVADDTWTKELYWDNHVLPICKGLKFRVQHNALGFLYKFTWRTNVASPDQCIHDCFANENAVHLFWECRVAQFQWDFFLRPFNVLFTQPADWQMLLFPDTTKILPTAIRLYGEPAVFITFNIIRCCVLRALWLHRNRRLYNPNVSTSSPFVQHHAKAYVRLHLSLFRAKAFTKNNKKWIQMAEYLENQLCLVTTITSVDTTTTTSTTTALSPTLSTGILPDSVDPRSPLSAVALESSLQSSSPAGPPSLSIANLGVLERSGS</sequence>
<dbReference type="PANTHER" id="PTHR19446">
    <property type="entry name" value="REVERSE TRANSCRIPTASES"/>
    <property type="match status" value="1"/>
</dbReference>
<organism evidence="2 3">
    <name type="scientific">Phytophthora lilii</name>
    <dbReference type="NCBI Taxonomy" id="2077276"/>
    <lineage>
        <taxon>Eukaryota</taxon>
        <taxon>Sar</taxon>
        <taxon>Stramenopiles</taxon>
        <taxon>Oomycota</taxon>
        <taxon>Peronosporomycetes</taxon>
        <taxon>Peronosporales</taxon>
        <taxon>Peronosporaceae</taxon>
        <taxon>Phytophthora</taxon>
    </lineage>
</organism>
<comment type="caution">
    <text evidence="2">The sequence shown here is derived from an EMBL/GenBank/DDBJ whole genome shotgun (WGS) entry which is preliminary data.</text>
</comment>
<reference evidence="2" key="1">
    <citation type="submission" date="2023-04" db="EMBL/GenBank/DDBJ databases">
        <title>Phytophthora lilii NBRC 32176.</title>
        <authorList>
            <person name="Ichikawa N."/>
            <person name="Sato H."/>
            <person name="Tonouchi N."/>
        </authorList>
    </citation>
    <scope>NUCLEOTIDE SEQUENCE</scope>
    <source>
        <strain evidence="2">NBRC 32176</strain>
    </source>
</reference>